<evidence type="ECO:0000256" key="2">
    <source>
        <dbReference type="ARBA" id="ARBA00022729"/>
    </source>
</evidence>
<evidence type="ECO:0000256" key="4">
    <source>
        <dbReference type="ARBA" id="ARBA00022824"/>
    </source>
</evidence>
<feature type="domain" description="Thioredoxin" evidence="7">
    <location>
        <begin position="8"/>
        <end position="126"/>
    </location>
</feature>
<dbReference type="InterPro" id="IPR036249">
    <property type="entry name" value="Thioredoxin-like_sf"/>
</dbReference>
<sequence length="397" mass="44294">MKLVLLLLALVALVHASAVVDLTATKDYDATLGKDRGVLVEYFAPWCGHCQRLAPEYEQLGKAFASNDKVVIAKVDADKNRDLAMRVGLRGFPTIKWYPANSLEAVDYNGERTAQALGEFVSKQSGLRAPQSLNTAPAALELTVENFDKVVEDPKRHVLVEFYAPWCGYCKKLAPIYEKVARAFEREDNVVVAKIDVDAEENADVKRRFQITSFPTLLFFPAGSSDKWPRPYHKERTLEDFVAFLNERTGSFRNTDGSLSVLAGRMPALDGLAARFYRGAEDVRTSIVAETKKFIDDLVAKTTEEDKHTAARYYLRVMERATRDGVDYVVRETERLNRLLTKSVEDAGKISGKNIDSLQRRINVLSAFVNERVANVAERASASASAAKHAETAHDEL</sequence>
<dbReference type="PANTHER" id="PTHR45815:SF3">
    <property type="entry name" value="PROTEIN DISULFIDE-ISOMERASE A6"/>
    <property type="match status" value="1"/>
</dbReference>
<dbReference type="EMBL" id="CP119882">
    <property type="protein sequence ID" value="WFD36978.1"/>
    <property type="molecule type" value="Genomic_DNA"/>
</dbReference>
<dbReference type="PANTHER" id="PTHR45815">
    <property type="entry name" value="PROTEIN DISULFIDE-ISOMERASE A6"/>
    <property type="match status" value="1"/>
</dbReference>
<dbReference type="Pfam" id="PF00085">
    <property type="entry name" value="Thioredoxin"/>
    <property type="match status" value="2"/>
</dbReference>
<dbReference type="PROSITE" id="PS00194">
    <property type="entry name" value="THIOREDOXIN_1"/>
    <property type="match status" value="2"/>
</dbReference>
<feature type="chain" id="PRO_5042147050" evidence="6">
    <location>
        <begin position="17"/>
        <end position="397"/>
    </location>
</feature>
<accession>A0AAF0ETU0</accession>
<protein>
    <submittedName>
        <fullName evidence="8">Protein disulfide-isomerase</fullName>
        <ecNumber evidence="8">5.3.4.1</ecNumber>
    </submittedName>
</protein>
<comment type="similarity">
    <text evidence="1 5">Belongs to the protein disulfide isomerase family.</text>
</comment>
<dbReference type="SUPFAM" id="SSF52833">
    <property type="entry name" value="Thioredoxin-like"/>
    <property type="match status" value="2"/>
</dbReference>
<gene>
    <name evidence="8" type="ORF">MCUN1_003870</name>
</gene>
<dbReference type="CDD" id="cd00238">
    <property type="entry name" value="ERp29c"/>
    <property type="match status" value="1"/>
</dbReference>
<evidence type="ECO:0000256" key="1">
    <source>
        <dbReference type="ARBA" id="ARBA00006347"/>
    </source>
</evidence>
<dbReference type="AlphaFoldDB" id="A0AAF0ETU0"/>
<dbReference type="PRINTS" id="PR00421">
    <property type="entry name" value="THIOREDOXIN"/>
</dbReference>
<keyword evidence="2 6" id="KW-0732">Signal</keyword>
<dbReference type="InterPro" id="IPR005788">
    <property type="entry name" value="PDI_thioredoxin-like_dom"/>
</dbReference>
<dbReference type="Gene3D" id="1.20.1150.12">
    <property type="entry name" value="Endoplasmic reticulum resident protein 29, C-terminal domain"/>
    <property type="match status" value="1"/>
</dbReference>
<keyword evidence="4" id="KW-0256">Endoplasmic reticulum</keyword>
<keyword evidence="3" id="KW-0677">Repeat</keyword>
<dbReference type="Proteomes" id="UP001219933">
    <property type="component" value="Chromosome 6"/>
</dbReference>
<dbReference type="NCBIfam" id="TIGR01126">
    <property type="entry name" value="pdi_dom"/>
    <property type="match status" value="2"/>
</dbReference>
<dbReference type="GO" id="GO:0015035">
    <property type="term" value="F:protein-disulfide reductase activity"/>
    <property type="evidence" value="ECO:0007669"/>
    <property type="project" value="TreeGrafter"/>
</dbReference>
<dbReference type="PROSITE" id="PS51352">
    <property type="entry name" value="THIOREDOXIN_2"/>
    <property type="match status" value="2"/>
</dbReference>
<dbReference type="Gene3D" id="3.40.30.10">
    <property type="entry name" value="Glutaredoxin"/>
    <property type="match status" value="2"/>
</dbReference>
<evidence type="ECO:0000256" key="5">
    <source>
        <dbReference type="RuleBase" id="RU004208"/>
    </source>
</evidence>
<evidence type="ECO:0000313" key="9">
    <source>
        <dbReference type="Proteomes" id="UP001219933"/>
    </source>
</evidence>
<dbReference type="Pfam" id="PF07749">
    <property type="entry name" value="ERp29"/>
    <property type="match status" value="1"/>
</dbReference>
<feature type="domain" description="Thioredoxin" evidence="7">
    <location>
        <begin position="130"/>
        <end position="250"/>
    </location>
</feature>
<dbReference type="GO" id="GO:0034976">
    <property type="term" value="P:response to endoplasmic reticulum stress"/>
    <property type="evidence" value="ECO:0007669"/>
    <property type="project" value="TreeGrafter"/>
</dbReference>
<evidence type="ECO:0000256" key="6">
    <source>
        <dbReference type="SAM" id="SignalP"/>
    </source>
</evidence>
<dbReference type="GO" id="GO:0005788">
    <property type="term" value="C:endoplasmic reticulum lumen"/>
    <property type="evidence" value="ECO:0007669"/>
    <property type="project" value="TreeGrafter"/>
</dbReference>
<keyword evidence="9" id="KW-1185">Reference proteome</keyword>
<dbReference type="CDD" id="cd02998">
    <property type="entry name" value="PDI_a_ERp38"/>
    <property type="match status" value="2"/>
</dbReference>
<evidence type="ECO:0000259" key="7">
    <source>
        <dbReference type="PROSITE" id="PS51352"/>
    </source>
</evidence>
<dbReference type="SUPFAM" id="SSF47933">
    <property type="entry name" value="ERP29 C domain-like"/>
    <property type="match status" value="1"/>
</dbReference>
<dbReference type="InterPro" id="IPR011679">
    <property type="entry name" value="ERp29_C"/>
</dbReference>
<feature type="signal peptide" evidence="6">
    <location>
        <begin position="1"/>
        <end position="16"/>
    </location>
</feature>
<evidence type="ECO:0000313" key="8">
    <source>
        <dbReference type="EMBL" id="WFD36978.1"/>
    </source>
</evidence>
<keyword evidence="8" id="KW-0413">Isomerase</keyword>
<reference evidence="8" key="1">
    <citation type="submission" date="2023-03" db="EMBL/GenBank/DDBJ databases">
        <title>Mating type loci evolution in Malassezia.</title>
        <authorList>
            <person name="Coelho M.A."/>
        </authorList>
    </citation>
    <scope>NUCLEOTIDE SEQUENCE</scope>
    <source>
        <strain evidence="8">CBS 11721</strain>
    </source>
</reference>
<dbReference type="InterPro" id="IPR036356">
    <property type="entry name" value="ERp29_C_sf"/>
</dbReference>
<organism evidence="8 9">
    <name type="scientific">Malassezia cuniculi</name>
    <dbReference type="NCBI Taxonomy" id="948313"/>
    <lineage>
        <taxon>Eukaryota</taxon>
        <taxon>Fungi</taxon>
        <taxon>Dikarya</taxon>
        <taxon>Basidiomycota</taxon>
        <taxon>Ustilaginomycotina</taxon>
        <taxon>Malasseziomycetes</taxon>
        <taxon>Malasseziales</taxon>
        <taxon>Malasseziaceae</taxon>
        <taxon>Malassezia</taxon>
    </lineage>
</organism>
<dbReference type="GO" id="GO:0003756">
    <property type="term" value="F:protein disulfide isomerase activity"/>
    <property type="evidence" value="ECO:0007669"/>
    <property type="project" value="UniProtKB-EC"/>
</dbReference>
<evidence type="ECO:0000256" key="3">
    <source>
        <dbReference type="ARBA" id="ARBA00022737"/>
    </source>
</evidence>
<dbReference type="InterPro" id="IPR017937">
    <property type="entry name" value="Thioredoxin_CS"/>
</dbReference>
<dbReference type="InterPro" id="IPR013766">
    <property type="entry name" value="Thioredoxin_domain"/>
</dbReference>
<name>A0AAF0ETU0_9BASI</name>
<proteinExistence type="inferred from homology"/>
<dbReference type="EC" id="5.3.4.1" evidence="8"/>